<evidence type="ECO:0000313" key="12">
    <source>
        <dbReference type="Proteomes" id="UP000019147"/>
    </source>
</evidence>
<dbReference type="SMART" id="SM00478">
    <property type="entry name" value="ENDO3c"/>
    <property type="match status" value="1"/>
</dbReference>
<dbReference type="SUPFAM" id="SSF48150">
    <property type="entry name" value="DNA-glycosylase"/>
    <property type="match status" value="1"/>
</dbReference>
<dbReference type="GO" id="GO:0051539">
    <property type="term" value="F:4 iron, 4 sulfur cluster binding"/>
    <property type="evidence" value="ECO:0007669"/>
    <property type="project" value="UniProtKB-KW"/>
</dbReference>
<dbReference type="GeneID" id="81477975"/>
<dbReference type="GO" id="GO:0046872">
    <property type="term" value="F:metal ion binding"/>
    <property type="evidence" value="ECO:0007669"/>
    <property type="project" value="UniProtKB-KW"/>
</dbReference>
<dbReference type="GO" id="GO:0003677">
    <property type="term" value="F:DNA binding"/>
    <property type="evidence" value="ECO:0007669"/>
    <property type="project" value="InterPro"/>
</dbReference>
<protein>
    <submittedName>
        <fullName evidence="11">Endonuclease III</fullName>
    </submittedName>
</protein>
<dbReference type="Gene3D" id="1.10.340.30">
    <property type="entry name" value="Hypothetical protein, domain 2"/>
    <property type="match status" value="1"/>
</dbReference>
<dbReference type="PANTHER" id="PTHR10359:SF18">
    <property type="entry name" value="ENDONUCLEASE III"/>
    <property type="match status" value="1"/>
</dbReference>
<evidence type="ECO:0000256" key="2">
    <source>
        <dbReference type="ARBA" id="ARBA00022485"/>
    </source>
</evidence>
<evidence type="ECO:0000256" key="7">
    <source>
        <dbReference type="ARBA" id="ARBA00023014"/>
    </source>
</evidence>
<dbReference type="OrthoDB" id="9800977at2"/>
<evidence type="ECO:0000256" key="1">
    <source>
        <dbReference type="ARBA" id="ARBA00008343"/>
    </source>
</evidence>
<dbReference type="eggNOG" id="COG0177">
    <property type="taxonomic scope" value="Bacteria"/>
</dbReference>
<dbReference type="InterPro" id="IPR003265">
    <property type="entry name" value="HhH-GPD_domain"/>
</dbReference>
<comment type="similarity">
    <text evidence="1">Belongs to the Nth/MutY family.</text>
</comment>
<keyword evidence="9" id="KW-0326">Glycosidase</keyword>
<dbReference type="RefSeq" id="WP_021828694.1">
    <property type="nucleotide sequence ID" value="NZ_CP015840.1"/>
</dbReference>
<name>A0A173DYJ8_9CHLA</name>
<dbReference type="STRING" id="1143323.M787_001485"/>
<dbReference type="GO" id="GO:0004519">
    <property type="term" value="F:endonuclease activity"/>
    <property type="evidence" value="ECO:0007669"/>
    <property type="project" value="UniProtKB-KW"/>
</dbReference>
<evidence type="ECO:0000256" key="3">
    <source>
        <dbReference type="ARBA" id="ARBA00022723"/>
    </source>
</evidence>
<keyword evidence="3" id="KW-0479">Metal-binding</keyword>
<evidence type="ECO:0000259" key="10">
    <source>
        <dbReference type="SMART" id="SM00478"/>
    </source>
</evidence>
<dbReference type="GO" id="GO:0019104">
    <property type="term" value="F:DNA N-glycosylase activity"/>
    <property type="evidence" value="ECO:0007669"/>
    <property type="project" value="TreeGrafter"/>
</dbReference>
<accession>A0A173DYJ8</accession>
<evidence type="ECO:0000256" key="4">
    <source>
        <dbReference type="ARBA" id="ARBA00022763"/>
    </source>
</evidence>
<evidence type="ECO:0000313" key="11">
    <source>
        <dbReference type="EMBL" id="ANG65993.1"/>
    </source>
</evidence>
<dbReference type="InterPro" id="IPR011257">
    <property type="entry name" value="DNA_glycosylase"/>
</dbReference>
<gene>
    <name evidence="11" type="ORF">M787_001485</name>
</gene>
<dbReference type="EMBL" id="CP015840">
    <property type="protein sequence ID" value="ANG65993.1"/>
    <property type="molecule type" value="Genomic_DNA"/>
</dbReference>
<keyword evidence="6" id="KW-0408">Iron</keyword>
<keyword evidence="7" id="KW-0411">Iron-sulfur</keyword>
<dbReference type="Pfam" id="PF00730">
    <property type="entry name" value="HhH-GPD"/>
    <property type="match status" value="1"/>
</dbReference>
<dbReference type="Proteomes" id="UP000019147">
    <property type="component" value="Chromosome"/>
</dbReference>
<dbReference type="PIRSF" id="PIRSF001435">
    <property type="entry name" value="Nth"/>
    <property type="match status" value="1"/>
</dbReference>
<keyword evidence="5" id="KW-0378">Hydrolase</keyword>
<keyword evidence="4" id="KW-0227">DNA damage</keyword>
<feature type="domain" description="HhH-GPD" evidence="10">
    <location>
        <begin position="40"/>
        <end position="187"/>
    </location>
</feature>
<keyword evidence="2" id="KW-0004">4Fe-4S</keyword>
<evidence type="ECO:0000256" key="6">
    <source>
        <dbReference type="ARBA" id="ARBA00023004"/>
    </source>
</evidence>
<dbReference type="InterPro" id="IPR023170">
    <property type="entry name" value="HhH_base_excis_C"/>
</dbReference>
<organism evidence="11 12">
    <name type="scientific">Chlamydia gallinacea 08-1274/3</name>
    <dbReference type="NCBI Taxonomy" id="1143323"/>
    <lineage>
        <taxon>Bacteria</taxon>
        <taxon>Pseudomonadati</taxon>
        <taxon>Chlamydiota</taxon>
        <taxon>Chlamydiia</taxon>
        <taxon>Chlamydiales</taxon>
        <taxon>Chlamydiaceae</taxon>
        <taxon>Chlamydia/Chlamydophila group</taxon>
        <taxon>Chlamydia</taxon>
    </lineage>
</organism>
<keyword evidence="8" id="KW-0234">DNA repair</keyword>
<dbReference type="FunFam" id="1.10.340.30:FF:000001">
    <property type="entry name" value="Endonuclease III"/>
    <property type="match status" value="1"/>
</dbReference>
<dbReference type="PANTHER" id="PTHR10359">
    <property type="entry name" value="A/G-SPECIFIC ADENINE GLYCOSYLASE/ENDONUCLEASE III"/>
    <property type="match status" value="1"/>
</dbReference>
<dbReference type="CDD" id="cd00056">
    <property type="entry name" value="ENDO3c"/>
    <property type="match status" value="1"/>
</dbReference>
<dbReference type="AlphaFoldDB" id="A0A173DYJ8"/>
<evidence type="ECO:0000256" key="5">
    <source>
        <dbReference type="ARBA" id="ARBA00022801"/>
    </source>
</evidence>
<dbReference type="Pfam" id="PF00633">
    <property type="entry name" value="HHH"/>
    <property type="match status" value="1"/>
</dbReference>
<evidence type="ECO:0000256" key="9">
    <source>
        <dbReference type="ARBA" id="ARBA00023295"/>
    </source>
</evidence>
<dbReference type="Gene3D" id="1.10.1670.10">
    <property type="entry name" value="Helix-hairpin-Helix base-excision DNA repair enzymes (C-terminal)"/>
    <property type="match status" value="1"/>
</dbReference>
<keyword evidence="11" id="KW-0540">Nuclease</keyword>
<evidence type="ECO:0000256" key="8">
    <source>
        <dbReference type="ARBA" id="ARBA00023204"/>
    </source>
</evidence>
<dbReference type="InterPro" id="IPR000445">
    <property type="entry name" value="HhH_motif"/>
</dbReference>
<dbReference type="KEGG" id="cgz:M787_001485"/>
<dbReference type="GO" id="GO:0006285">
    <property type="term" value="P:base-excision repair, AP site formation"/>
    <property type="evidence" value="ECO:0007669"/>
    <property type="project" value="TreeGrafter"/>
</dbReference>
<reference evidence="11 12" key="1">
    <citation type="journal article" date="2014" name="Syst. Appl. Microbiol.">
        <title>Evidence for the existence of two new members of the family Chlamydiaceae and proposal of Chlamydia avium sp. nov. and Chlamydia gallinacea sp. nov.</title>
        <authorList>
            <person name="Sachse K."/>
            <person name="Laroucau K."/>
            <person name="Riege K."/>
            <person name="Wehner S."/>
            <person name="Dilcher M."/>
            <person name="Creasy H.H."/>
            <person name="Weidmann M."/>
            <person name="Myers G."/>
            <person name="Vorimore F."/>
            <person name="Vicari N."/>
            <person name="Magnino S."/>
            <person name="Liebler-Tenorio E."/>
            <person name="Ruettger A."/>
            <person name="Bavoil P.M."/>
            <person name="Hufert F.T."/>
            <person name="Rossello-Mora R."/>
            <person name="Marz M."/>
        </authorList>
    </citation>
    <scope>NUCLEOTIDE SEQUENCE [LARGE SCALE GENOMIC DNA]</scope>
    <source>
        <strain evidence="11 12">08-1274/3</strain>
    </source>
</reference>
<keyword evidence="11" id="KW-0255">Endonuclease</keyword>
<sequence length="217" mass="24170">MGNNHIKKYILKTLDALFPNPQPSLIGWNTPFQLLIAIMLSGNSTDKAVNSVTPKLFAFAEDACALAQCSLEDIYSLIAPCGLGQKKALYVQHIAKILVEKYCGEPPASLELLMQLPGVGRKTASVFLSIMYNIPTFPVDTHILRLAHRWKISTKRSPIAAEKDLVRFFENANSPKLHLQLIHYARHYCPALHHKMSKCVICAYIRAQDNSGKLKGS</sequence>
<proteinExistence type="inferred from homology"/>